<keyword evidence="2" id="KW-1003">Cell membrane</keyword>
<dbReference type="InterPro" id="IPR017871">
    <property type="entry name" value="ABC_transporter-like_CS"/>
</dbReference>
<keyword evidence="2" id="KW-0472">Membrane</keyword>
<evidence type="ECO:0000256" key="4">
    <source>
        <dbReference type="ARBA" id="ARBA00022840"/>
    </source>
</evidence>
<evidence type="ECO:0000313" key="7">
    <source>
        <dbReference type="Proteomes" id="UP001501353"/>
    </source>
</evidence>
<keyword evidence="4" id="KW-0067">ATP-binding</keyword>
<dbReference type="InterPro" id="IPR003439">
    <property type="entry name" value="ABC_transporter-like_ATP-bd"/>
</dbReference>
<dbReference type="PANTHER" id="PTHR43204:SF1">
    <property type="entry name" value="ABC TRANSPORTER I FAMILY MEMBER 6, CHLOROPLASTIC"/>
    <property type="match status" value="1"/>
</dbReference>
<dbReference type="SUPFAM" id="SSF52540">
    <property type="entry name" value="P-loop containing nucleoside triphosphate hydrolases"/>
    <property type="match status" value="1"/>
</dbReference>
<accession>A0ABP7SVD1</accession>
<dbReference type="Proteomes" id="UP001501353">
    <property type="component" value="Unassembled WGS sequence"/>
</dbReference>
<reference evidence="7" key="1">
    <citation type="journal article" date="2019" name="Int. J. Syst. Evol. Microbiol.">
        <title>The Global Catalogue of Microorganisms (GCM) 10K type strain sequencing project: providing services to taxonomists for standard genome sequencing and annotation.</title>
        <authorList>
            <consortium name="The Broad Institute Genomics Platform"/>
            <consortium name="The Broad Institute Genome Sequencing Center for Infectious Disease"/>
            <person name="Wu L."/>
            <person name="Ma J."/>
        </authorList>
    </citation>
    <scope>NUCLEOTIDE SEQUENCE [LARGE SCALE GENOMIC DNA]</scope>
    <source>
        <strain evidence="7">JCM 16673</strain>
    </source>
</reference>
<dbReference type="InterPro" id="IPR003593">
    <property type="entry name" value="AAA+_ATPase"/>
</dbReference>
<keyword evidence="3" id="KW-0547">Nucleotide-binding</keyword>
<dbReference type="PANTHER" id="PTHR43204">
    <property type="entry name" value="ABC TRANSPORTER I FAMILY MEMBER 6, CHLOROPLASTIC"/>
    <property type="match status" value="1"/>
</dbReference>
<dbReference type="PROSITE" id="PS50893">
    <property type="entry name" value="ABC_TRANSPORTER_2"/>
    <property type="match status" value="1"/>
</dbReference>
<gene>
    <name evidence="6" type="primary">sufC</name>
    <name evidence="6" type="ORF">GCM10022212_10370</name>
</gene>
<dbReference type="InterPro" id="IPR010230">
    <property type="entry name" value="FeS-cluster_ATPase_SufC"/>
</dbReference>
<dbReference type="NCBIfam" id="TIGR01978">
    <property type="entry name" value="sufC"/>
    <property type="match status" value="1"/>
</dbReference>
<keyword evidence="7" id="KW-1185">Reference proteome</keyword>
<dbReference type="EMBL" id="BAAAZE010000005">
    <property type="protein sequence ID" value="GAA4016947.1"/>
    <property type="molecule type" value="Genomic_DNA"/>
</dbReference>
<protein>
    <submittedName>
        <fullName evidence="6">Fe-S cluster assembly ATPase SufC</fullName>
    </submittedName>
</protein>
<dbReference type="SMART" id="SM00382">
    <property type="entry name" value="AAA"/>
    <property type="match status" value="1"/>
</dbReference>
<comment type="similarity">
    <text evidence="1">Belongs to the ABC transporter superfamily. Ycf16 family.</text>
</comment>
<feature type="domain" description="ABC transporter" evidence="5">
    <location>
        <begin position="10"/>
        <end position="254"/>
    </location>
</feature>
<dbReference type="CDD" id="cd03217">
    <property type="entry name" value="ABC_FeS_Assembly"/>
    <property type="match status" value="1"/>
</dbReference>
<dbReference type="PROSITE" id="PS00211">
    <property type="entry name" value="ABC_TRANSPORTER_1"/>
    <property type="match status" value="1"/>
</dbReference>
<evidence type="ECO:0000256" key="1">
    <source>
        <dbReference type="ARBA" id="ARBA00006216"/>
    </source>
</evidence>
<proteinExistence type="inferred from homology"/>
<dbReference type="Gene3D" id="3.40.50.300">
    <property type="entry name" value="P-loop containing nucleotide triphosphate hydrolases"/>
    <property type="match status" value="1"/>
</dbReference>
<evidence type="ECO:0000259" key="5">
    <source>
        <dbReference type="PROSITE" id="PS50893"/>
    </source>
</evidence>
<evidence type="ECO:0000256" key="2">
    <source>
        <dbReference type="ARBA" id="ARBA00022475"/>
    </source>
</evidence>
<comment type="caution">
    <text evidence="6">The sequence shown here is derived from an EMBL/GenBank/DDBJ whole genome shotgun (WGS) entry which is preliminary data.</text>
</comment>
<sequence length="264" mass="29270">MMNSDSKILLEVRGLCASVNGTAILKDLDFTVRSGEVHAIMGQNGSGKSTFAKVLAGHPAYEVTGGSVLFEGQDLFALKPEQRARAGLFLAFQYPIEVPGVVNSQFLRLTYNTVQKERGNEELDPLEFDDFVREKMQLLEMSPDFLDRSVNDGFSGGEKKRNEILQMALLEPRVAILDETDSGLDIDALRIVAHGVNQLSTRDNAIVMVTHYQRLLNYIVPDFVHVMDAGRIIKTGGKELALELEERGYEWVSDEYAAAQTVTA</sequence>
<organism evidence="6 7">
    <name type="scientific">Actimicrobium antarcticum</name>
    <dbReference type="NCBI Taxonomy" id="1051899"/>
    <lineage>
        <taxon>Bacteria</taxon>
        <taxon>Pseudomonadati</taxon>
        <taxon>Pseudomonadota</taxon>
        <taxon>Betaproteobacteria</taxon>
        <taxon>Burkholderiales</taxon>
        <taxon>Oxalobacteraceae</taxon>
        <taxon>Actimicrobium</taxon>
    </lineage>
</organism>
<dbReference type="Pfam" id="PF00005">
    <property type="entry name" value="ABC_tran"/>
    <property type="match status" value="1"/>
</dbReference>
<evidence type="ECO:0000313" key="6">
    <source>
        <dbReference type="EMBL" id="GAA4016947.1"/>
    </source>
</evidence>
<evidence type="ECO:0000256" key="3">
    <source>
        <dbReference type="ARBA" id="ARBA00022741"/>
    </source>
</evidence>
<name>A0ABP7SVD1_9BURK</name>
<dbReference type="InterPro" id="IPR027417">
    <property type="entry name" value="P-loop_NTPase"/>
</dbReference>